<accession>A0A1I7HZE9</accession>
<dbReference type="GO" id="GO:0005524">
    <property type="term" value="F:ATP binding"/>
    <property type="evidence" value="ECO:0007669"/>
    <property type="project" value="UniProtKB-KW"/>
</dbReference>
<sequence>MLTSINMKLDIIEMLIDMNPKMAKTQVKDLQKQVTSVVNEIHHLIYDLRPIAVDQVGFVEATKALCRQCESNWHIPIVLTIQEDLVSEGIDPAKQVALYRLIQEILNNIKKHAKAKNIEVTFLHEDRNLIIIIKDDVFFASKKCRETTRICA</sequence>
<dbReference type="STRING" id="392015.SAMN05421543_105194"/>
<keyword evidence="11" id="KW-1185">Reference proteome</keyword>
<keyword evidence="3" id="KW-0597">Phosphoprotein</keyword>
<evidence type="ECO:0000256" key="2">
    <source>
        <dbReference type="ARBA" id="ARBA00012438"/>
    </source>
</evidence>
<dbReference type="InterPro" id="IPR011712">
    <property type="entry name" value="Sig_transdc_His_kin_sub3_dim/P"/>
</dbReference>
<dbReference type="SUPFAM" id="SSF55874">
    <property type="entry name" value="ATPase domain of HSP90 chaperone/DNA topoisomerase II/histidine kinase"/>
    <property type="match status" value="1"/>
</dbReference>
<dbReference type="InterPro" id="IPR050482">
    <property type="entry name" value="Sensor_HK_TwoCompSys"/>
</dbReference>
<evidence type="ECO:0000256" key="3">
    <source>
        <dbReference type="ARBA" id="ARBA00022553"/>
    </source>
</evidence>
<keyword evidence="6 10" id="KW-0418">Kinase</keyword>
<protein>
    <recommendedName>
        <fullName evidence="2">histidine kinase</fullName>
        <ecNumber evidence="2">2.7.13.3</ecNumber>
    </recommendedName>
</protein>
<evidence type="ECO:0000259" key="9">
    <source>
        <dbReference type="Pfam" id="PF07730"/>
    </source>
</evidence>
<dbReference type="PANTHER" id="PTHR24421:SF10">
    <property type="entry name" value="NITRATE_NITRITE SENSOR PROTEIN NARQ"/>
    <property type="match status" value="1"/>
</dbReference>
<evidence type="ECO:0000256" key="5">
    <source>
        <dbReference type="ARBA" id="ARBA00022741"/>
    </source>
</evidence>
<dbReference type="GO" id="GO:0046983">
    <property type="term" value="F:protein dimerization activity"/>
    <property type="evidence" value="ECO:0007669"/>
    <property type="project" value="InterPro"/>
</dbReference>
<gene>
    <name evidence="10" type="ORF">SAMN05421543_105194</name>
</gene>
<feature type="domain" description="Signal transduction histidine kinase subgroup 3 dimerisation and phosphoacceptor" evidence="9">
    <location>
        <begin position="1"/>
        <end position="50"/>
    </location>
</feature>
<keyword evidence="8" id="KW-0902">Two-component regulatory system</keyword>
<evidence type="ECO:0000313" key="10">
    <source>
        <dbReference type="EMBL" id="SFU66069.1"/>
    </source>
</evidence>
<evidence type="ECO:0000256" key="6">
    <source>
        <dbReference type="ARBA" id="ARBA00022777"/>
    </source>
</evidence>
<organism evidence="10 11">
    <name type="scientific">Alicyclobacillus macrosporangiidus</name>
    <dbReference type="NCBI Taxonomy" id="392015"/>
    <lineage>
        <taxon>Bacteria</taxon>
        <taxon>Bacillati</taxon>
        <taxon>Bacillota</taxon>
        <taxon>Bacilli</taxon>
        <taxon>Bacillales</taxon>
        <taxon>Alicyclobacillaceae</taxon>
        <taxon>Alicyclobacillus</taxon>
    </lineage>
</organism>
<dbReference type="Gene3D" id="6.10.250.2870">
    <property type="match status" value="1"/>
</dbReference>
<dbReference type="Pfam" id="PF07730">
    <property type="entry name" value="HisKA_3"/>
    <property type="match status" value="1"/>
</dbReference>
<dbReference type="GO" id="GO:0000155">
    <property type="term" value="F:phosphorelay sensor kinase activity"/>
    <property type="evidence" value="ECO:0007669"/>
    <property type="project" value="InterPro"/>
</dbReference>
<comment type="catalytic activity">
    <reaction evidence="1">
        <text>ATP + protein L-histidine = ADP + protein N-phospho-L-histidine.</text>
        <dbReference type="EC" id="2.7.13.3"/>
    </reaction>
</comment>
<dbReference type="Proteomes" id="UP000183508">
    <property type="component" value="Unassembled WGS sequence"/>
</dbReference>
<evidence type="ECO:0000313" key="11">
    <source>
        <dbReference type="Proteomes" id="UP000183508"/>
    </source>
</evidence>
<keyword evidence="5" id="KW-0547">Nucleotide-binding</keyword>
<keyword evidence="7" id="KW-0067">ATP-binding</keyword>
<dbReference type="EC" id="2.7.13.3" evidence="2"/>
<evidence type="ECO:0000256" key="1">
    <source>
        <dbReference type="ARBA" id="ARBA00000085"/>
    </source>
</evidence>
<dbReference type="AlphaFoldDB" id="A0A1I7HZE9"/>
<proteinExistence type="predicted"/>
<keyword evidence="4" id="KW-0808">Transferase</keyword>
<evidence type="ECO:0000256" key="7">
    <source>
        <dbReference type="ARBA" id="ARBA00022840"/>
    </source>
</evidence>
<dbReference type="GO" id="GO:0016020">
    <property type="term" value="C:membrane"/>
    <property type="evidence" value="ECO:0007669"/>
    <property type="project" value="InterPro"/>
</dbReference>
<name>A0A1I7HZE9_9BACL</name>
<dbReference type="PANTHER" id="PTHR24421">
    <property type="entry name" value="NITRATE/NITRITE SENSOR PROTEIN NARX-RELATED"/>
    <property type="match status" value="1"/>
</dbReference>
<evidence type="ECO:0000256" key="8">
    <source>
        <dbReference type="ARBA" id="ARBA00023012"/>
    </source>
</evidence>
<dbReference type="InterPro" id="IPR036890">
    <property type="entry name" value="HATPase_C_sf"/>
</dbReference>
<dbReference type="EMBL" id="FPBV01000005">
    <property type="protein sequence ID" value="SFU66069.1"/>
    <property type="molecule type" value="Genomic_DNA"/>
</dbReference>
<reference evidence="11" key="1">
    <citation type="submission" date="2016-10" db="EMBL/GenBank/DDBJ databases">
        <authorList>
            <person name="Varghese N."/>
        </authorList>
    </citation>
    <scope>NUCLEOTIDE SEQUENCE [LARGE SCALE GENOMIC DNA]</scope>
    <source>
        <strain evidence="11">DSM 17980</strain>
    </source>
</reference>
<evidence type="ECO:0000256" key="4">
    <source>
        <dbReference type="ARBA" id="ARBA00022679"/>
    </source>
</evidence>